<gene>
    <name evidence="1" type="ORF">SS1G_02298</name>
</gene>
<proteinExistence type="predicted"/>
<keyword evidence="2" id="KW-1185">Reference proteome</keyword>
<protein>
    <submittedName>
        <fullName evidence="1">Uncharacterized protein</fullName>
    </submittedName>
</protein>
<dbReference type="RefSeq" id="XP_001596082.1">
    <property type="nucleotide sequence ID" value="XM_001596032.1"/>
</dbReference>
<organism evidence="1 2">
    <name type="scientific">Sclerotinia sclerotiorum (strain ATCC 18683 / 1980 / Ss-1)</name>
    <name type="common">White mold</name>
    <name type="synonym">Whetzelinia sclerotiorum</name>
    <dbReference type="NCBI Taxonomy" id="665079"/>
    <lineage>
        <taxon>Eukaryota</taxon>
        <taxon>Fungi</taxon>
        <taxon>Dikarya</taxon>
        <taxon>Ascomycota</taxon>
        <taxon>Pezizomycotina</taxon>
        <taxon>Leotiomycetes</taxon>
        <taxon>Helotiales</taxon>
        <taxon>Sclerotiniaceae</taxon>
        <taxon>Sclerotinia</taxon>
    </lineage>
</organism>
<sequence length="49" mass="5548">MHLWLDYESITPLILLDYLYKKAPTIDGSSPVASGLLLTDETYEDNNFA</sequence>
<dbReference type="GeneID" id="5492588"/>
<evidence type="ECO:0000313" key="2">
    <source>
        <dbReference type="Proteomes" id="UP000001312"/>
    </source>
</evidence>
<dbReference type="InParanoid" id="A7EAG6"/>
<dbReference type="Proteomes" id="UP000001312">
    <property type="component" value="Unassembled WGS sequence"/>
</dbReference>
<reference evidence="2" key="1">
    <citation type="journal article" date="2011" name="PLoS Genet.">
        <title>Genomic analysis of the necrotrophic fungal pathogens Sclerotinia sclerotiorum and Botrytis cinerea.</title>
        <authorList>
            <person name="Amselem J."/>
            <person name="Cuomo C.A."/>
            <person name="van Kan J.A."/>
            <person name="Viaud M."/>
            <person name="Benito E.P."/>
            <person name="Couloux A."/>
            <person name="Coutinho P.M."/>
            <person name="de Vries R.P."/>
            <person name="Dyer P.S."/>
            <person name="Fillinger S."/>
            <person name="Fournier E."/>
            <person name="Gout L."/>
            <person name="Hahn M."/>
            <person name="Kohn L."/>
            <person name="Lapalu N."/>
            <person name="Plummer K.M."/>
            <person name="Pradier J.M."/>
            <person name="Quevillon E."/>
            <person name="Sharon A."/>
            <person name="Simon A."/>
            <person name="ten Have A."/>
            <person name="Tudzynski B."/>
            <person name="Tudzynski P."/>
            <person name="Wincker P."/>
            <person name="Andrew M."/>
            <person name="Anthouard V."/>
            <person name="Beever R.E."/>
            <person name="Beffa R."/>
            <person name="Benoit I."/>
            <person name="Bouzid O."/>
            <person name="Brault B."/>
            <person name="Chen Z."/>
            <person name="Choquer M."/>
            <person name="Collemare J."/>
            <person name="Cotton P."/>
            <person name="Danchin E.G."/>
            <person name="Da Silva C."/>
            <person name="Gautier A."/>
            <person name="Giraud C."/>
            <person name="Giraud T."/>
            <person name="Gonzalez C."/>
            <person name="Grossetete S."/>
            <person name="Guldener U."/>
            <person name="Henrissat B."/>
            <person name="Howlett B.J."/>
            <person name="Kodira C."/>
            <person name="Kretschmer M."/>
            <person name="Lappartient A."/>
            <person name="Leroch M."/>
            <person name="Levis C."/>
            <person name="Mauceli E."/>
            <person name="Neuveglise C."/>
            <person name="Oeser B."/>
            <person name="Pearson M."/>
            <person name="Poulain J."/>
            <person name="Poussereau N."/>
            <person name="Quesneville H."/>
            <person name="Rascle C."/>
            <person name="Schumacher J."/>
            <person name="Segurens B."/>
            <person name="Sexton A."/>
            <person name="Silva E."/>
            <person name="Sirven C."/>
            <person name="Soanes D.M."/>
            <person name="Talbot N.J."/>
            <person name="Templeton M."/>
            <person name="Yandava C."/>
            <person name="Yarden O."/>
            <person name="Zeng Q."/>
            <person name="Rollins J.A."/>
            <person name="Lebrun M.H."/>
            <person name="Dickman M."/>
        </authorList>
    </citation>
    <scope>NUCLEOTIDE SEQUENCE [LARGE SCALE GENOMIC DNA]</scope>
    <source>
        <strain evidence="2">ATCC 18683 / 1980 / Ss-1</strain>
    </source>
</reference>
<dbReference type="EMBL" id="CH476623">
    <property type="protein sequence ID" value="EDN99444.1"/>
    <property type="molecule type" value="Genomic_DNA"/>
</dbReference>
<dbReference type="HOGENOM" id="CLU_3143889_0_0_1"/>
<dbReference type="KEGG" id="ssl:SS1G_02298"/>
<name>A7EAG6_SCLS1</name>
<evidence type="ECO:0000313" key="1">
    <source>
        <dbReference type="EMBL" id="EDN99444.1"/>
    </source>
</evidence>
<dbReference type="AlphaFoldDB" id="A7EAG6"/>
<accession>A7EAG6</accession>